<dbReference type="AlphaFoldDB" id="A0A182NXZ7"/>
<dbReference type="Proteomes" id="UP000075884">
    <property type="component" value="Unassembled WGS sequence"/>
</dbReference>
<accession>A0A182NXZ7</accession>
<keyword evidence="2" id="KW-1185">Reference proteome</keyword>
<reference evidence="2" key="1">
    <citation type="submission" date="2013-03" db="EMBL/GenBank/DDBJ databases">
        <title>The Genome Sequence of Anopheles dirus WRAIR2.</title>
        <authorList>
            <consortium name="The Broad Institute Genomics Platform"/>
            <person name="Neafsey D.E."/>
            <person name="Walton C."/>
            <person name="Walker B."/>
            <person name="Young S.K."/>
            <person name="Zeng Q."/>
            <person name="Gargeya S."/>
            <person name="Fitzgerald M."/>
            <person name="Haas B."/>
            <person name="Abouelleil A."/>
            <person name="Allen A.W."/>
            <person name="Alvarado L."/>
            <person name="Arachchi H.M."/>
            <person name="Berlin A.M."/>
            <person name="Chapman S.B."/>
            <person name="Gainer-Dewar J."/>
            <person name="Goldberg J."/>
            <person name="Griggs A."/>
            <person name="Gujja S."/>
            <person name="Hansen M."/>
            <person name="Howarth C."/>
            <person name="Imamovic A."/>
            <person name="Ireland A."/>
            <person name="Larimer J."/>
            <person name="McCowan C."/>
            <person name="Murphy C."/>
            <person name="Pearson M."/>
            <person name="Poon T.W."/>
            <person name="Priest M."/>
            <person name="Roberts A."/>
            <person name="Saif S."/>
            <person name="Shea T."/>
            <person name="Sisk P."/>
            <person name="Sykes S."/>
            <person name="Wortman J."/>
            <person name="Nusbaum C."/>
            <person name="Birren B."/>
        </authorList>
    </citation>
    <scope>NUCLEOTIDE SEQUENCE [LARGE SCALE GENOMIC DNA]</scope>
    <source>
        <strain evidence="2">WRAIR2</strain>
    </source>
</reference>
<organism evidence="1 2">
    <name type="scientific">Anopheles dirus</name>
    <dbReference type="NCBI Taxonomy" id="7168"/>
    <lineage>
        <taxon>Eukaryota</taxon>
        <taxon>Metazoa</taxon>
        <taxon>Ecdysozoa</taxon>
        <taxon>Arthropoda</taxon>
        <taxon>Hexapoda</taxon>
        <taxon>Insecta</taxon>
        <taxon>Pterygota</taxon>
        <taxon>Neoptera</taxon>
        <taxon>Endopterygota</taxon>
        <taxon>Diptera</taxon>
        <taxon>Nematocera</taxon>
        <taxon>Culicoidea</taxon>
        <taxon>Culicidae</taxon>
        <taxon>Anophelinae</taxon>
        <taxon>Anopheles</taxon>
    </lineage>
</organism>
<dbReference type="VEuPathDB" id="VectorBase:ADIR014710"/>
<reference evidence="1" key="2">
    <citation type="submission" date="2020-05" db="UniProtKB">
        <authorList>
            <consortium name="EnsemblMetazoa"/>
        </authorList>
    </citation>
    <scope>IDENTIFICATION</scope>
    <source>
        <strain evidence="1">WRAIR2</strain>
    </source>
</reference>
<evidence type="ECO:0000313" key="1">
    <source>
        <dbReference type="EnsemblMetazoa" id="ADIR014710-PA"/>
    </source>
</evidence>
<protein>
    <submittedName>
        <fullName evidence="1">Uncharacterized protein</fullName>
    </submittedName>
</protein>
<name>A0A182NXZ7_9DIPT</name>
<proteinExistence type="predicted"/>
<sequence length="22" mass="2754">MKKRKKYFSKTNYNIIHHFGNV</sequence>
<evidence type="ECO:0000313" key="2">
    <source>
        <dbReference type="Proteomes" id="UP000075884"/>
    </source>
</evidence>
<dbReference type="EnsemblMetazoa" id="ADIR014710-RA">
    <property type="protein sequence ID" value="ADIR014710-PA"/>
    <property type="gene ID" value="ADIR014710"/>
</dbReference>